<proteinExistence type="predicted"/>
<name>A0A150P9A5_SORCE</name>
<dbReference type="Proteomes" id="UP000075420">
    <property type="component" value="Unassembled WGS sequence"/>
</dbReference>
<comment type="caution">
    <text evidence="1">The sequence shown here is derived from an EMBL/GenBank/DDBJ whole genome shotgun (WGS) entry which is preliminary data.</text>
</comment>
<accession>A0A150P9A5</accession>
<organism evidence="1 2">
    <name type="scientific">Sorangium cellulosum</name>
    <name type="common">Polyangium cellulosum</name>
    <dbReference type="NCBI Taxonomy" id="56"/>
    <lineage>
        <taxon>Bacteria</taxon>
        <taxon>Pseudomonadati</taxon>
        <taxon>Myxococcota</taxon>
        <taxon>Polyangia</taxon>
        <taxon>Polyangiales</taxon>
        <taxon>Polyangiaceae</taxon>
        <taxon>Sorangium</taxon>
    </lineage>
</organism>
<reference evidence="1 2" key="1">
    <citation type="submission" date="2014-02" db="EMBL/GenBank/DDBJ databases">
        <title>The small core and large imbalanced accessory genome model reveals a collaborative survival strategy of Sorangium cellulosum strains in nature.</title>
        <authorList>
            <person name="Han K."/>
            <person name="Peng R."/>
            <person name="Blom J."/>
            <person name="Li Y.-Z."/>
        </authorList>
    </citation>
    <scope>NUCLEOTIDE SEQUENCE [LARGE SCALE GENOMIC DNA]</scope>
    <source>
        <strain evidence="1 2">So0157-25</strain>
    </source>
</reference>
<evidence type="ECO:0000313" key="1">
    <source>
        <dbReference type="EMBL" id="KYF52206.1"/>
    </source>
</evidence>
<evidence type="ECO:0000313" key="2">
    <source>
        <dbReference type="Proteomes" id="UP000075420"/>
    </source>
</evidence>
<gene>
    <name evidence="1" type="ORF">BE08_20950</name>
</gene>
<dbReference type="EMBL" id="JELY01002554">
    <property type="protein sequence ID" value="KYF52206.1"/>
    <property type="molecule type" value="Genomic_DNA"/>
</dbReference>
<sequence length="91" mass="10025">MVQRVEQPDSEYSKTNPLHVTSQYVLTGNTEPMSAATALVKAGFFETWICALCGFTEWYARDANQALAQLASQPGARVHYLDGEPAGTPYR</sequence>
<protein>
    <submittedName>
        <fullName evidence="1">Uncharacterized protein</fullName>
    </submittedName>
</protein>
<dbReference type="AlphaFoldDB" id="A0A150P9A5"/>